<evidence type="ECO:0000256" key="1">
    <source>
        <dbReference type="ARBA" id="ARBA00004651"/>
    </source>
</evidence>
<evidence type="ECO:0000256" key="4">
    <source>
        <dbReference type="ARBA" id="ARBA00022448"/>
    </source>
</evidence>
<feature type="transmembrane region" description="Helical" evidence="13">
    <location>
        <begin position="46"/>
        <end position="67"/>
    </location>
</feature>
<dbReference type="SUPFAM" id="SSF52343">
    <property type="entry name" value="Ferredoxin reductase-like, C-terminal NADP-linked domain"/>
    <property type="match status" value="1"/>
</dbReference>
<comment type="subcellular location">
    <subcellularLocation>
        <location evidence="1">Cell membrane</location>
        <topology evidence="1">Multi-pass membrane protein</topology>
    </subcellularLocation>
</comment>
<dbReference type="GeneID" id="59352713"/>
<dbReference type="GO" id="GO:0052851">
    <property type="term" value="F:ferric-chelate reductase (NADPH) activity"/>
    <property type="evidence" value="ECO:0007669"/>
    <property type="project" value="UniProtKB-EC"/>
</dbReference>
<evidence type="ECO:0000259" key="14">
    <source>
        <dbReference type="PROSITE" id="PS51384"/>
    </source>
</evidence>
<evidence type="ECO:0000256" key="11">
    <source>
        <dbReference type="ARBA" id="ARBA00023136"/>
    </source>
</evidence>
<dbReference type="Pfam" id="PF08030">
    <property type="entry name" value="NAD_binding_6"/>
    <property type="match status" value="1"/>
</dbReference>
<dbReference type="GO" id="GO:0015677">
    <property type="term" value="P:copper ion import"/>
    <property type="evidence" value="ECO:0007669"/>
    <property type="project" value="TreeGrafter"/>
</dbReference>
<comment type="caution">
    <text evidence="15">The sequence shown here is derived from an EMBL/GenBank/DDBJ whole genome shotgun (WGS) entry which is preliminary data.</text>
</comment>
<evidence type="ECO:0000256" key="3">
    <source>
        <dbReference type="ARBA" id="ARBA00012668"/>
    </source>
</evidence>
<evidence type="ECO:0000313" key="16">
    <source>
        <dbReference type="Proteomes" id="UP000636479"/>
    </source>
</evidence>
<dbReference type="InterPro" id="IPR013112">
    <property type="entry name" value="FAD-bd_8"/>
</dbReference>
<feature type="transmembrane region" description="Helical" evidence="13">
    <location>
        <begin position="259"/>
        <end position="278"/>
    </location>
</feature>
<dbReference type="InterPro" id="IPR051410">
    <property type="entry name" value="Ferric/Cupric_Reductase"/>
</dbReference>
<evidence type="ECO:0000256" key="2">
    <source>
        <dbReference type="ARBA" id="ARBA00006278"/>
    </source>
</evidence>
<dbReference type="AlphaFoldDB" id="A0A8H6RZL3"/>
<keyword evidence="6 13" id="KW-0812">Transmembrane</keyword>
<dbReference type="EMBL" id="JACAZF010000017">
    <property type="protein sequence ID" value="KAF7289167.1"/>
    <property type="molecule type" value="Genomic_DNA"/>
</dbReference>
<evidence type="ECO:0000313" key="15">
    <source>
        <dbReference type="EMBL" id="KAF7289167.1"/>
    </source>
</evidence>
<evidence type="ECO:0000256" key="6">
    <source>
        <dbReference type="ARBA" id="ARBA00022692"/>
    </source>
</evidence>
<feature type="transmembrane region" description="Helical" evidence="13">
    <location>
        <begin position="152"/>
        <end position="178"/>
    </location>
</feature>
<dbReference type="SFLD" id="SFLDS00052">
    <property type="entry name" value="Ferric_Reductase_Domain"/>
    <property type="match status" value="1"/>
</dbReference>
<comment type="catalytic activity">
    <reaction evidence="12">
        <text>2 a Fe(II)-siderophore + NADP(+) + H(+) = 2 a Fe(III)-siderophore + NADPH</text>
        <dbReference type="Rhea" id="RHEA:28795"/>
        <dbReference type="Rhea" id="RHEA-COMP:11342"/>
        <dbReference type="Rhea" id="RHEA-COMP:11344"/>
        <dbReference type="ChEBI" id="CHEBI:15378"/>
        <dbReference type="ChEBI" id="CHEBI:29033"/>
        <dbReference type="ChEBI" id="CHEBI:29034"/>
        <dbReference type="ChEBI" id="CHEBI:57783"/>
        <dbReference type="ChEBI" id="CHEBI:58349"/>
        <dbReference type="EC" id="1.16.1.9"/>
    </reaction>
</comment>
<keyword evidence="8 13" id="KW-1133">Transmembrane helix</keyword>
<reference evidence="15" key="1">
    <citation type="submission" date="2020-05" db="EMBL/GenBank/DDBJ databases">
        <title>Mycena genomes resolve the evolution of fungal bioluminescence.</title>
        <authorList>
            <person name="Tsai I.J."/>
        </authorList>
    </citation>
    <scope>NUCLEOTIDE SEQUENCE</scope>
    <source>
        <strain evidence="15">171206Taipei</strain>
    </source>
</reference>
<comment type="similarity">
    <text evidence="2">Belongs to the ferric reductase (FRE) family.</text>
</comment>
<dbReference type="CDD" id="cd06186">
    <property type="entry name" value="NOX_Duox_like_FAD_NADP"/>
    <property type="match status" value="1"/>
</dbReference>
<dbReference type="SFLD" id="SFLDG01168">
    <property type="entry name" value="Ferric_reductase_subgroup_(FRE"/>
    <property type="match status" value="1"/>
</dbReference>
<dbReference type="Pfam" id="PF08022">
    <property type="entry name" value="FAD_binding_8"/>
    <property type="match status" value="1"/>
</dbReference>
<dbReference type="PANTHER" id="PTHR32361">
    <property type="entry name" value="FERRIC/CUPRIC REDUCTASE TRANSMEMBRANE COMPONENT"/>
    <property type="match status" value="1"/>
</dbReference>
<dbReference type="InterPro" id="IPR013130">
    <property type="entry name" value="Fe3_Rdtase_TM_dom"/>
</dbReference>
<dbReference type="InterPro" id="IPR017938">
    <property type="entry name" value="Riboflavin_synthase-like_b-brl"/>
</dbReference>
<keyword evidence="16" id="KW-1185">Reference proteome</keyword>
<dbReference type="InterPro" id="IPR039261">
    <property type="entry name" value="FNR_nucleotide-bd"/>
</dbReference>
<gene>
    <name evidence="15" type="ORF">MIND_01377800</name>
</gene>
<dbReference type="Gene3D" id="3.40.50.80">
    <property type="entry name" value="Nucleotide-binding domain of ferredoxin-NADP reductase (FNR) module"/>
    <property type="match status" value="1"/>
</dbReference>
<proteinExistence type="inferred from homology"/>
<sequence length="580" mass="65164">MYWIDKPIVWHMSRVPAGYDFDAMTEYERGILFTKWRSWWSADLDYAQTTVIFFCTAILASALLNVLGWVRAHDLSVGGPRVTLWNKTTALLRYTTSRQFYFRPTNWYTPPLAAVIGVSALAIFTLALTLAVRPYYWPNHAMGMSPPIATRSGWISLAIMPFMIAFSTKINFVTILTGTSHEKLQVFHRWAAFFMYITSLVHTFPFIVNMIKMGMMEAMWKETSLYWTGVAALVPQTWLIAMSWGPIRSRYYEFFKKMHFIAAGFFMAALFCHVDWIFTSWHYFYATAAIYTLAWLIRVIRTLYRTGLGLRATIEDAGPDLIRISITAGRFKWYPGQHVFIRILGLNVHTFTSHPFTIASVAAADKADSNVELVLRSRGGLTRALQRRVAGKAGWSTRVVLDGPYGGLHSPRTLEKYERVVFLGGGTGATFTLPIFADLIDKLKSAPAVKQIDFVVAVPDVDNFAWMQSQVASLANGGTAETTVNVRVHYTRTESDKDVKDSESEVVEASAGLVSLYGRPITGEIVREAHANASSVAVIACGPDSFLYDTRNAVADCELDIADGFGVCKDLFLHTENYSW</sequence>
<keyword evidence="10" id="KW-0406">Ion transport</keyword>
<keyword evidence="7" id="KW-0249">Electron transport</keyword>
<dbReference type="GO" id="GO:0006826">
    <property type="term" value="P:iron ion transport"/>
    <property type="evidence" value="ECO:0007669"/>
    <property type="project" value="UniProtKB-ARBA"/>
</dbReference>
<evidence type="ECO:0000256" key="7">
    <source>
        <dbReference type="ARBA" id="ARBA00022982"/>
    </source>
</evidence>
<evidence type="ECO:0000256" key="8">
    <source>
        <dbReference type="ARBA" id="ARBA00022989"/>
    </source>
</evidence>
<evidence type="ECO:0000256" key="10">
    <source>
        <dbReference type="ARBA" id="ARBA00023065"/>
    </source>
</evidence>
<dbReference type="Pfam" id="PF01794">
    <property type="entry name" value="Ferric_reduct"/>
    <property type="match status" value="1"/>
</dbReference>
<protein>
    <recommendedName>
        <fullName evidence="3">ferric-chelate reductase (NADPH)</fullName>
        <ecNumber evidence="3">1.16.1.9</ecNumber>
    </recommendedName>
</protein>
<keyword evidence="4" id="KW-0813">Transport</keyword>
<dbReference type="RefSeq" id="XP_037213198.1">
    <property type="nucleotide sequence ID" value="XM_037370197.1"/>
</dbReference>
<name>A0A8H6RZL3_9AGAR</name>
<feature type="domain" description="FAD-binding FR-type" evidence="14">
    <location>
        <begin position="292"/>
        <end position="411"/>
    </location>
</feature>
<keyword evidence="11 13" id="KW-0472">Membrane</keyword>
<evidence type="ECO:0000256" key="9">
    <source>
        <dbReference type="ARBA" id="ARBA00023002"/>
    </source>
</evidence>
<evidence type="ECO:0000256" key="12">
    <source>
        <dbReference type="ARBA" id="ARBA00048483"/>
    </source>
</evidence>
<feature type="transmembrane region" description="Helical" evidence="13">
    <location>
        <begin position="190"/>
        <end position="213"/>
    </location>
</feature>
<dbReference type="OrthoDB" id="17725at2759"/>
<feature type="transmembrane region" description="Helical" evidence="13">
    <location>
        <begin position="225"/>
        <end position="247"/>
    </location>
</feature>
<dbReference type="InterPro" id="IPR017927">
    <property type="entry name" value="FAD-bd_FR_type"/>
</dbReference>
<feature type="transmembrane region" description="Helical" evidence="13">
    <location>
        <begin position="284"/>
        <end position="304"/>
    </location>
</feature>
<feature type="transmembrane region" description="Helical" evidence="13">
    <location>
        <begin position="112"/>
        <end position="132"/>
    </location>
</feature>
<evidence type="ECO:0000256" key="5">
    <source>
        <dbReference type="ARBA" id="ARBA00022475"/>
    </source>
</evidence>
<dbReference type="Proteomes" id="UP000636479">
    <property type="component" value="Unassembled WGS sequence"/>
</dbReference>
<organism evidence="15 16">
    <name type="scientific">Mycena indigotica</name>
    <dbReference type="NCBI Taxonomy" id="2126181"/>
    <lineage>
        <taxon>Eukaryota</taxon>
        <taxon>Fungi</taxon>
        <taxon>Dikarya</taxon>
        <taxon>Basidiomycota</taxon>
        <taxon>Agaricomycotina</taxon>
        <taxon>Agaricomycetes</taxon>
        <taxon>Agaricomycetidae</taxon>
        <taxon>Agaricales</taxon>
        <taxon>Marasmiineae</taxon>
        <taxon>Mycenaceae</taxon>
        <taxon>Mycena</taxon>
    </lineage>
</organism>
<dbReference type="GO" id="GO:0006879">
    <property type="term" value="P:intracellular iron ion homeostasis"/>
    <property type="evidence" value="ECO:0007669"/>
    <property type="project" value="TreeGrafter"/>
</dbReference>
<dbReference type="SUPFAM" id="SSF63380">
    <property type="entry name" value="Riboflavin synthase domain-like"/>
    <property type="match status" value="1"/>
</dbReference>
<evidence type="ECO:0000256" key="13">
    <source>
        <dbReference type="SAM" id="Phobius"/>
    </source>
</evidence>
<dbReference type="InterPro" id="IPR013121">
    <property type="entry name" value="Fe_red_NAD-bd_6"/>
</dbReference>
<keyword evidence="5" id="KW-1003">Cell membrane</keyword>
<keyword evidence="9" id="KW-0560">Oxidoreductase</keyword>
<dbReference type="GO" id="GO:0005886">
    <property type="term" value="C:plasma membrane"/>
    <property type="evidence" value="ECO:0007669"/>
    <property type="project" value="UniProtKB-SubCell"/>
</dbReference>
<dbReference type="PROSITE" id="PS51384">
    <property type="entry name" value="FAD_FR"/>
    <property type="match status" value="1"/>
</dbReference>
<dbReference type="EC" id="1.16.1.9" evidence="3"/>
<accession>A0A8H6RZL3</accession>